<keyword evidence="1" id="KW-0472">Membrane</keyword>
<keyword evidence="1" id="KW-1133">Transmembrane helix</keyword>
<dbReference type="InterPro" id="IPR007462">
    <property type="entry name" value="COV1-like"/>
</dbReference>
<feature type="transmembrane region" description="Helical" evidence="1">
    <location>
        <begin position="7"/>
        <end position="30"/>
    </location>
</feature>
<gene>
    <name evidence="2" type="ORF">DBW71_05370</name>
</gene>
<dbReference type="PANTHER" id="PTHR31876:SF26">
    <property type="entry name" value="PROTEIN LIKE COV 2"/>
    <property type="match status" value="1"/>
</dbReference>
<organism evidence="2 3">
    <name type="scientific">PS1 clade bacterium</name>
    <dbReference type="NCBI Taxonomy" id="2175152"/>
    <lineage>
        <taxon>Bacteria</taxon>
        <taxon>Pseudomonadati</taxon>
        <taxon>Pseudomonadota</taxon>
        <taxon>Alphaproteobacteria</taxon>
        <taxon>PS1 clade</taxon>
    </lineage>
</organism>
<dbReference type="PANTHER" id="PTHR31876">
    <property type="entry name" value="COV-LIKE PROTEIN 1"/>
    <property type="match status" value="1"/>
</dbReference>
<name>A0A368DKU0_9PROT</name>
<evidence type="ECO:0000313" key="2">
    <source>
        <dbReference type="EMBL" id="RCL72457.1"/>
    </source>
</evidence>
<dbReference type="EMBL" id="QOQD01000014">
    <property type="protein sequence ID" value="RCL72457.1"/>
    <property type="molecule type" value="Genomic_DNA"/>
</dbReference>
<dbReference type="Proteomes" id="UP000253570">
    <property type="component" value="Unassembled WGS sequence"/>
</dbReference>
<dbReference type="Pfam" id="PF04367">
    <property type="entry name" value="DUF502"/>
    <property type="match status" value="1"/>
</dbReference>
<feature type="transmembrane region" description="Helical" evidence="1">
    <location>
        <begin position="50"/>
        <end position="74"/>
    </location>
</feature>
<reference evidence="2 3" key="1">
    <citation type="journal article" date="2018" name="Microbiome">
        <title>Fine metagenomic profile of the Mediterranean stratified and mixed water columns revealed by assembly and recruitment.</title>
        <authorList>
            <person name="Haro-Moreno J.M."/>
            <person name="Lopez-Perez M."/>
            <person name="De La Torre J.R."/>
            <person name="Picazo A."/>
            <person name="Camacho A."/>
            <person name="Rodriguez-Valera F."/>
        </authorList>
    </citation>
    <scope>NUCLEOTIDE SEQUENCE [LARGE SCALE GENOMIC DNA]</scope>
    <source>
        <strain evidence="2">MED-G57</strain>
    </source>
</reference>
<evidence type="ECO:0000313" key="3">
    <source>
        <dbReference type="Proteomes" id="UP000253570"/>
    </source>
</evidence>
<proteinExistence type="predicted"/>
<evidence type="ECO:0000256" key="1">
    <source>
        <dbReference type="SAM" id="Phobius"/>
    </source>
</evidence>
<protein>
    <submittedName>
        <fullName evidence="2">DUF502 domain-containing protein</fullName>
    </submittedName>
</protein>
<comment type="caution">
    <text evidence="2">The sequence shown here is derived from an EMBL/GenBank/DDBJ whole genome shotgun (WGS) entry which is preliminary data.</text>
</comment>
<keyword evidence="1" id="KW-0812">Transmembrane</keyword>
<sequence>MIKKIRSYFLTGLVLSAPVAITLAVAWWFINKIDAIFTPFIPNQYLPENFLPFPIPGVGLIIGFIVITFFGFLARNVLGVGFIKFGESILNRTPVVRNIYKGLKQIFETVFSENGRSFSKAAVIEYPRKGVHAICFVSTDTKGEILKKIAKDGEVYLSVFLPTTPNPTSGFLLFLLEEDVQILDMSVEDAAKLVISAGLINPE</sequence>
<accession>A0A368DKU0</accession>
<dbReference type="AlphaFoldDB" id="A0A368DKU0"/>